<evidence type="ECO:0000313" key="1">
    <source>
        <dbReference type="EMBL" id="CDM69993.1"/>
    </source>
</evidence>
<dbReference type="eggNOG" id="ENOG50335X2">
    <property type="taxonomic scope" value="Bacteria"/>
</dbReference>
<dbReference type="OrthoDB" id="2052049at2"/>
<accession>W6RZV6</accession>
<protein>
    <recommendedName>
        <fullName evidence="3">DUF1801 domain-containing protein</fullName>
    </recommendedName>
</protein>
<dbReference type="AlphaFoldDB" id="W6RZV6"/>
<keyword evidence="2" id="KW-1185">Reference proteome</keyword>
<evidence type="ECO:0000313" key="2">
    <source>
        <dbReference type="Proteomes" id="UP000019426"/>
    </source>
</evidence>
<organism evidence="1 2">
    <name type="scientific">Clostridium bornimense</name>
    <dbReference type="NCBI Taxonomy" id="1216932"/>
    <lineage>
        <taxon>Bacteria</taxon>
        <taxon>Bacillati</taxon>
        <taxon>Bacillota</taxon>
        <taxon>Clostridia</taxon>
        <taxon>Eubacteriales</taxon>
        <taxon>Clostridiaceae</taxon>
        <taxon>Clostridium</taxon>
    </lineage>
</organism>
<dbReference type="RefSeq" id="WP_044040166.1">
    <property type="nucleotide sequence ID" value="NZ_HG917869.1"/>
</dbReference>
<reference evidence="1 2" key="1">
    <citation type="submission" date="2013-11" db="EMBL/GenBank/DDBJ databases">
        <title>Complete genome sequence of Clostridum sp. M2/40.</title>
        <authorList>
            <person name="Wibberg D."/>
            <person name="Puehler A."/>
            <person name="Schlueter A."/>
        </authorList>
    </citation>
    <scope>NUCLEOTIDE SEQUENCE [LARGE SCALE GENOMIC DNA]</scope>
    <source>
        <strain evidence="2">M2/40</strain>
    </source>
</reference>
<dbReference type="PATRIC" id="fig|1216932.3.peg.2839"/>
<evidence type="ECO:0008006" key="3">
    <source>
        <dbReference type="Google" id="ProtNLM"/>
    </source>
</evidence>
<gene>
    <name evidence="1" type="ORF">CM240_2876</name>
</gene>
<proteinExistence type="predicted"/>
<dbReference type="STRING" id="1216932.CM240_2876"/>
<dbReference type="SUPFAM" id="SSF159888">
    <property type="entry name" value="YdhG-like"/>
    <property type="match status" value="1"/>
</dbReference>
<dbReference type="Proteomes" id="UP000019426">
    <property type="component" value="Chromosome M2/40_rep2"/>
</dbReference>
<dbReference type="Gene3D" id="3.90.1150.200">
    <property type="match status" value="1"/>
</dbReference>
<dbReference type="HOGENOM" id="CLU_2117488_0_0_9"/>
<dbReference type="EMBL" id="HG917869">
    <property type="protein sequence ID" value="CDM69993.1"/>
    <property type="molecule type" value="Genomic_DNA"/>
</dbReference>
<name>W6RZV6_9CLOT</name>
<dbReference type="KEGG" id="clt:CM240_2876"/>
<sequence>MNEDIQSYINKYSNEIIQLFTDLRKLVVDSVSQTVDEKLWAKLPSYYIEDRFIRIIPFKDHINVEAKAVVQYRAELKEFKITPKGMLQIYINQNIPKDILTLIFKETLLG</sequence>